<dbReference type="Proteomes" id="UP000827092">
    <property type="component" value="Unassembled WGS sequence"/>
</dbReference>
<comment type="caution">
    <text evidence="2">The sequence shown here is derived from an EMBL/GenBank/DDBJ whole genome shotgun (WGS) entry which is preliminary data.</text>
</comment>
<protein>
    <submittedName>
        <fullName evidence="2">Uncharacterized protein</fullName>
    </submittedName>
</protein>
<evidence type="ECO:0000256" key="1">
    <source>
        <dbReference type="SAM" id="Phobius"/>
    </source>
</evidence>
<evidence type="ECO:0000313" key="2">
    <source>
        <dbReference type="EMBL" id="KAG8155800.1"/>
    </source>
</evidence>
<reference evidence="2 3" key="1">
    <citation type="journal article" date="2022" name="Nat. Ecol. Evol.">
        <title>A masculinizing supergene underlies an exaggerated male reproductive morph in a spider.</title>
        <authorList>
            <person name="Hendrickx F."/>
            <person name="De Corte Z."/>
            <person name="Sonet G."/>
            <person name="Van Belleghem S.M."/>
            <person name="Kostlbacher S."/>
            <person name="Vangestel C."/>
        </authorList>
    </citation>
    <scope>NUCLEOTIDE SEQUENCE [LARGE SCALE GENOMIC DNA]</scope>
    <source>
        <strain evidence="2">W744_W776</strain>
    </source>
</reference>
<proteinExistence type="predicted"/>
<keyword evidence="3" id="KW-1185">Reference proteome</keyword>
<keyword evidence="1" id="KW-0472">Membrane</keyword>
<sequence>MEPSIYGPRTHFGQQPRSRGLVLAESVSARSAPNATFPHSLASGGFGGWASPGFTRRSKGILLGFLFLRLFICINFSSVISV</sequence>
<keyword evidence="1" id="KW-1133">Transmembrane helix</keyword>
<evidence type="ECO:0000313" key="3">
    <source>
        <dbReference type="Proteomes" id="UP000827092"/>
    </source>
</evidence>
<accession>A0AAV6TD40</accession>
<dbReference type="EMBL" id="JAFNEN010006583">
    <property type="protein sequence ID" value="KAG8155800.1"/>
    <property type="molecule type" value="Genomic_DNA"/>
</dbReference>
<gene>
    <name evidence="2" type="ORF">JTE90_005230</name>
</gene>
<name>A0AAV6TD40_9ARAC</name>
<feature type="transmembrane region" description="Helical" evidence="1">
    <location>
        <begin position="61"/>
        <end position="80"/>
    </location>
</feature>
<dbReference type="AlphaFoldDB" id="A0AAV6TD40"/>
<keyword evidence="1" id="KW-0812">Transmembrane</keyword>
<organism evidence="2 3">
    <name type="scientific">Oedothorax gibbosus</name>
    <dbReference type="NCBI Taxonomy" id="931172"/>
    <lineage>
        <taxon>Eukaryota</taxon>
        <taxon>Metazoa</taxon>
        <taxon>Ecdysozoa</taxon>
        <taxon>Arthropoda</taxon>
        <taxon>Chelicerata</taxon>
        <taxon>Arachnida</taxon>
        <taxon>Araneae</taxon>
        <taxon>Araneomorphae</taxon>
        <taxon>Entelegynae</taxon>
        <taxon>Araneoidea</taxon>
        <taxon>Linyphiidae</taxon>
        <taxon>Erigoninae</taxon>
        <taxon>Oedothorax</taxon>
    </lineage>
</organism>